<evidence type="ECO:0000313" key="1">
    <source>
        <dbReference type="EMBL" id="KAF8482765.1"/>
    </source>
</evidence>
<dbReference type="AlphaFoldDB" id="A0A9P5MZQ1"/>
<dbReference type="SUPFAM" id="SSF63829">
    <property type="entry name" value="Calcium-dependent phosphotriesterase"/>
    <property type="match status" value="1"/>
</dbReference>
<dbReference type="PANTHER" id="PTHR11799">
    <property type="entry name" value="PARAOXONASE"/>
    <property type="match status" value="1"/>
</dbReference>
<protein>
    <recommendedName>
        <fullName evidence="3">Serum paraoxonase/arylesterase</fullName>
    </recommendedName>
</protein>
<gene>
    <name evidence="1" type="ORF">DFH94DRAFT_729488</name>
</gene>
<reference evidence="1" key="1">
    <citation type="submission" date="2019-10" db="EMBL/GenBank/DDBJ databases">
        <authorList>
            <consortium name="DOE Joint Genome Institute"/>
            <person name="Kuo A."/>
            <person name="Miyauchi S."/>
            <person name="Kiss E."/>
            <person name="Drula E."/>
            <person name="Kohler A."/>
            <person name="Sanchez-Garcia M."/>
            <person name="Andreopoulos B."/>
            <person name="Barry K.W."/>
            <person name="Bonito G."/>
            <person name="Buee M."/>
            <person name="Carver A."/>
            <person name="Chen C."/>
            <person name="Cichocki N."/>
            <person name="Clum A."/>
            <person name="Culley D."/>
            <person name="Crous P.W."/>
            <person name="Fauchery L."/>
            <person name="Girlanda M."/>
            <person name="Hayes R."/>
            <person name="Keri Z."/>
            <person name="LaButti K."/>
            <person name="Lipzen A."/>
            <person name="Lombard V."/>
            <person name="Magnuson J."/>
            <person name="Maillard F."/>
            <person name="Morin E."/>
            <person name="Murat C."/>
            <person name="Nolan M."/>
            <person name="Ohm R."/>
            <person name="Pangilinan J."/>
            <person name="Pereira M."/>
            <person name="Perotto S."/>
            <person name="Peter M."/>
            <person name="Riley R."/>
            <person name="Sitrit Y."/>
            <person name="Stielow B."/>
            <person name="Szollosi G."/>
            <person name="Zifcakova L."/>
            <person name="Stursova M."/>
            <person name="Spatafora J.W."/>
            <person name="Tedersoo L."/>
            <person name="Vaario L.-M."/>
            <person name="Yamada A."/>
            <person name="Yan M."/>
            <person name="Wang P."/>
            <person name="Xu J."/>
            <person name="Bruns T."/>
            <person name="Baldrian P."/>
            <person name="Vilgalys R."/>
            <person name="Henrissat B."/>
            <person name="Grigoriev I.V."/>
            <person name="Hibbett D."/>
            <person name="Nagy L.G."/>
            <person name="Martin F.M."/>
        </authorList>
    </citation>
    <scope>NUCLEOTIDE SEQUENCE</scope>
    <source>
        <strain evidence="1">Prilba</strain>
    </source>
</reference>
<accession>A0A9P5MZQ1</accession>
<dbReference type="InterPro" id="IPR051288">
    <property type="entry name" value="Serum_paraoxonase/arylesterase"/>
</dbReference>
<dbReference type="InterPro" id="IPR011042">
    <property type="entry name" value="6-blade_b-propeller_TolB-like"/>
</dbReference>
<name>A0A9P5MZQ1_9AGAM</name>
<proteinExistence type="predicted"/>
<sequence>MARAGLTFFALFTILIAVYFEFSLKARLSSLGVWRKVEPVGNQNCNKVETLQACEKIVLHPPSGLLYLACATPAKRRHWLPALEVLQEDKVAFDDYIATYDPATGAVTRLTFSGFPTSQGYSSHGLDIVPSAANPRELFVYAINHRKPVNGQGKLVGADSVVEIFKTTVGGNTLTHVRTIESPIIDTPNDVVGSSDGRSFYFTNDHGVKVGFTRLLEFLGLARTSVGYCHVDDGCKIAMAGLPGSNGIARAQNGTIYVANSKFGQIRVLEEQNGHSLVLTDIIALDRLVDNLSIDTNGALWAAGFPDGLAFISAYHNSEKVAPSSALRITKNTGNKAFFGEKLKVEKVFEDDGTLASAITSVVHDARRNLLFLSGVFSDHLTVCKVD</sequence>
<organism evidence="1 2">
    <name type="scientific">Russula ochroleuca</name>
    <dbReference type="NCBI Taxonomy" id="152965"/>
    <lineage>
        <taxon>Eukaryota</taxon>
        <taxon>Fungi</taxon>
        <taxon>Dikarya</taxon>
        <taxon>Basidiomycota</taxon>
        <taxon>Agaricomycotina</taxon>
        <taxon>Agaricomycetes</taxon>
        <taxon>Russulales</taxon>
        <taxon>Russulaceae</taxon>
        <taxon>Russula</taxon>
    </lineage>
</organism>
<evidence type="ECO:0008006" key="3">
    <source>
        <dbReference type="Google" id="ProtNLM"/>
    </source>
</evidence>
<dbReference type="OrthoDB" id="5307922at2759"/>
<dbReference type="Proteomes" id="UP000759537">
    <property type="component" value="Unassembled WGS sequence"/>
</dbReference>
<dbReference type="Gene3D" id="2.120.10.30">
    <property type="entry name" value="TolB, C-terminal domain"/>
    <property type="match status" value="1"/>
</dbReference>
<keyword evidence="2" id="KW-1185">Reference proteome</keyword>
<comment type="caution">
    <text evidence="1">The sequence shown here is derived from an EMBL/GenBank/DDBJ whole genome shotgun (WGS) entry which is preliminary data.</text>
</comment>
<evidence type="ECO:0000313" key="2">
    <source>
        <dbReference type="Proteomes" id="UP000759537"/>
    </source>
</evidence>
<reference evidence="1" key="2">
    <citation type="journal article" date="2020" name="Nat. Commun.">
        <title>Large-scale genome sequencing of mycorrhizal fungi provides insights into the early evolution of symbiotic traits.</title>
        <authorList>
            <person name="Miyauchi S."/>
            <person name="Kiss E."/>
            <person name="Kuo A."/>
            <person name="Drula E."/>
            <person name="Kohler A."/>
            <person name="Sanchez-Garcia M."/>
            <person name="Morin E."/>
            <person name="Andreopoulos B."/>
            <person name="Barry K.W."/>
            <person name="Bonito G."/>
            <person name="Buee M."/>
            <person name="Carver A."/>
            <person name="Chen C."/>
            <person name="Cichocki N."/>
            <person name="Clum A."/>
            <person name="Culley D."/>
            <person name="Crous P.W."/>
            <person name="Fauchery L."/>
            <person name="Girlanda M."/>
            <person name="Hayes R.D."/>
            <person name="Keri Z."/>
            <person name="LaButti K."/>
            <person name="Lipzen A."/>
            <person name="Lombard V."/>
            <person name="Magnuson J."/>
            <person name="Maillard F."/>
            <person name="Murat C."/>
            <person name="Nolan M."/>
            <person name="Ohm R.A."/>
            <person name="Pangilinan J."/>
            <person name="Pereira M.F."/>
            <person name="Perotto S."/>
            <person name="Peter M."/>
            <person name="Pfister S."/>
            <person name="Riley R."/>
            <person name="Sitrit Y."/>
            <person name="Stielow J.B."/>
            <person name="Szollosi G."/>
            <person name="Zifcakova L."/>
            <person name="Stursova M."/>
            <person name="Spatafora J.W."/>
            <person name="Tedersoo L."/>
            <person name="Vaario L.M."/>
            <person name="Yamada A."/>
            <person name="Yan M."/>
            <person name="Wang P."/>
            <person name="Xu J."/>
            <person name="Bruns T."/>
            <person name="Baldrian P."/>
            <person name="Vilgalys R."/>
            <person name="Dunand C."/>
            <person name="Henrissat B."/>
            <person name="Grigoriev I.V."/>
            <person name="Hibbett D."/>
            <person name="Nagy L.G."/>
            <person name="Martin F.M."/>
        </authorList>
    </citation>
    <scope>NUCLEOTIDE SEQUENCE</scope>
    <source>
        <strain evidence="1">Prilba</strain>
    </source>
</reference>
<dbReference type="EMBL" id="WHVB01000005">
    <property type="protein sequence ID" value="KAF8482765.1"/>
    <property type="molecule type" value="Genomic_DNA"/>
</dbReference>
<dbReference type="PANTHER" id="PTHR11799:SF12">
    <property type="entry name" value="PARAOXONASE-RELATED"/>
    <property type="match status" value="1"/>
</dbReference>